<dbReference type="AlphaFoldDB" id="A0AAV3QVL0"/>
<evidence type="ECO:0000256" key="1">
    <source>
        <dbReference type="SAM" id="MobiDB-lite"/>
    </source>
</evidence>
<organism evidence="2 3">
    <name type="scientific">Lithospermum erythrorhizon</name>
    <name type="common">Purple gromwell</name>
    <name type="synonym">Lithospermum officinale var. erythrorhizon</name>
    <dbReference type="NCBI Taxonomy" id="34254"/>
    <lineage>
        <taxon>Eukaryota</taxon>
        <taxon>Viridiplantae</taxon>
        <taxon>Streptophyta</taxon>
        <taxon>Embryophyta</taxon>
        <taxon>Tracheophyta</taxon>
        <taxon>Spermatophyta</taxon>
        <taxon>Magnoliopsida</taxon>
        <taxon>eudicotyledons</taxon>
        <taxon>Gunneridae</taxon>
        <taxon>Pentapetalae</taxon>
        <taxon>asterids</taxon>
        <taxon>lamiids</taxon>
        <taxon>Boraginales</taxon>
        <taxon>Boraginaceae</taxon>
        <taxon>Boraginoideae</taxon>
        <taxon>Lithospermeae</taxon>
        <taxon>Lithospermum</taxon>
    </lineage>
</organism>
<dbReference type="Proteomes" id="UP001454036">
    <property type="component" value="Unassembled WGS sequence"/>
</dbReference>
<feature type="region of interest" description="Disordered" evidence="1">
    <location>
        <begin position="1"/>
        <end position="39"/>
    </location>
</feature>
<name>A0AAV3QVL0_LITER</name>
<reference evidence="2 3" key="1">
    <citation type="submission" date="2024-01" db="EMBL/GenBank/DDBJ databases">
        <title>The complete chloroplast genome sequence of Lithospermum erythrorhizon: insights into the phylogenetic relationship among Boraginaceae species and the maternal lineages of purple gromwells.</title>
        <authorList>
            <person name="Okada T."/>
            <person name="Watanabe K."/>
        </authorList>
    </citation>
    <scope>NUCLEOTIDE SEQUENCE [LARGE SCALE GENOMIC DNA]</scope>
</reference>
<proteinExistence type="predicted"/>
<feature type="compositionally biased region" description="Low complexity" evidence="1">
    <location>
        <begin position="79"/>
        <end position="92"/>
    </location>
</feature>
<protein>
    <submittedName>
        <fullName evidence="2">Uncharacterized protein</fullName>
    </submittedName>
</protein>
<dbReference type="EMBL" id="BAABME010006017">
    <property type="protein sequence ID" value="GAA0167251.1"/>
    <property type="molecule type" value="Genomic_DNA"/>
</dbReference>
<gene>
    <name evidence="2" type="ORF">LIER_22226</name>
</gene>
<evidence type="ECO:0000313" key="3">
    <source>
        <dbReference type="Proteomes" id="UP001454036"/>
    </source>
</evidence>
<keyword evidence="3" id="KW-1185">Reference proteome</keyword>
<feature type="compositionally biased region" description="Polar residues" evidence="1">
    <location>
        <begin position="9"/>
        <end position="27"/>
    </location>
</feature>
<comment type="caution">
    <text evidence="2">The sequence shown here is derived from an EMBL/GenBank/DDBJ whole genome shotgun (WGS) entry which is preliminary data.</text>
</comment>
<sequence>MSDDHSEENPNAVQQQEARPAETSATNAKPPRPGLPVKEVNHEIANRARAVETEDDDDILVIDPYLGGEALLQPLAMIPPTSSSSNPSLSNVVPPPTEDS</sequence>
<accession>A0AAV3QVL0</accession>
<evidence type="ECO:0000313" key="2">
    <source>
        <dbReference type="EMBL" id="GAA0167251.1"/>
    </source>
</evidence>
<feature type="region of interest" description="Disordered" evidence="1">
    <location>
        <begin position="77"/>
        <end position="100"/>
    </location>
</feature>